<dbReference type="AlphaFoldDB" id="A0A292ZJS4"/>
<reference evidence="2" key="4">
    <citation type="submission" date="2017-10" db="EMBL/GenBank/DDBJ databases">
        <authorList>
            <person name="Banno H."/>
            <person name="Chua N.-H."/>
        </authorList>
    </citation>
    <scope>NUCLEOTIDE SEQUENCE</scope>
    <source>
        <strain evidence="2">OMI</strain>
    </source>
</reference>
<evidence type="ECO:0000256" key="1">
    <source>
        <dbReference type="SAM" id="MobiDB-lite"/>
    </source>
</evidence>
<gene>
    <name evidence="3" type="ORF">H5V43_12340</name>
    <name evidence="2" type="ORF">SFOMI_3905</name>
</gene>
<protein>
    <submittedName>
        <fullName evidence="2">Uncharacterized protein</fullName>
    </submittedName>
</protein>
<organism evidence="2 4">
    <name type="scientific">Sphingobium fuliginis (strain ATCC 27551)</name>
    <dbReference type="NCBI Taxonomy" id="336203"/>
    <lineage>
        <taxon>Bacteria</taxon>
        <taxon>Pseudomonadati</taxon>
        <taxon>Pseudomonadota</taxon>
        <taxon>Alphaproteobacteria</taxon>
        <taxon>Sphingomonadales</taxon>
        <taxon>Sphingomonadaceae</taxon>
        <taxon>Sphingobium</taxon>
    </lineage>
</organism>
<dbReference type="EMBL" id="BEWI01000032">
    <property type="protein sequence ID" value="GAY23338.1"/>
    <property type="molecule type" value="Genomic_DNA"/>
</dbReference>
<reference evidence="2 4" key="1">
    <citation type="journal article" date="2013" name="Biodegradation">
        <title>Occurrence of 4-tert-butylphenol (4-t-BP) biodegradation in an aquatic sample caused by the presence of Spirodela polyrrhiza and isolation of a 4-t-BP-utilizing bacterium.</title>
        <authorList>
            <person name="Ogata Y."/>
            <person name="Toyama T."/>
            <person name="Yu N."/>
            <person name="Wang X."/>
            <person name="Sei K."/>
            <person name="Ike M."/>
        </authorList>
    </citation>
    <scope>NUCLEOTIDE SEQUENCE [LARGE SCALE GENOMIC DNA]</scope>
    <source>
        <strain evidence="2 4">OMI</strain>
    </source>
</reference>
<dbReference type="EMBL" id="CP060035">
    <property type="protein sequence ID" value="QOT70900.1"/>
    <property type="molecule type" value="Genomic_DNA"/>
</dbReference>
<accession>A0A292ZJS4</accession>
<evidence type="ECO:0000313" key="4">
    <source>
        <dbReference type="Proteomes" id="UP000221538"/>
    </source>
</evidence>
<proteinExistence type="predicted"/>
<evidence type="ECO:0000313" key="2">
    <source>
        <dbReference type="EMBL" id="GAY23338.1"/>
    </source>
</evidence>
<reference evidence="3" key="6">
    <citation type="journal article" date="2021" name="Microbiol. Resour. Announc.">
        <title>Complete Genome Sequence of Sphingobium barthaii KK22, a High-Molecular-Weight Polycyclic Aromatic Hydrocarbon-Degrading Soil Bacterium.</title>
        <authorList>
            <person name="Mori J.F."/>
            <person name="Kanaly R.A."/>
        </authorList>
    </citation>
    <scope>NUCLEOTIDE SEQUENCE</scope>
    <source>
        <strain evidence="3">KK22</strain>
    </source>
</reference>
<dbReference type="Proteomes" id="UP000221538">
    <property type="component" value="Unassembled WGS sequence"/>
</dbReference>
<evidence type="ECO:0000313" key="3">
    <source>
        <dbReference type="EMBL" id="QOT70900.1"/>
    </source>
</evidence>
<dbReference type="Proteomes" id="UP000593663">
    <property type="component" value="Chromosome 1"/>
</dbReference>
<evidence type="ECO:0000313" key="5">
    <source>
        <dbReference type="Proteomes" id="UP000593663"/>
    </source>
</evidence>
<sequence length="50" mass="5544">MEGKFENADARPYQGGADRKRFLRPDAAQDRANGRRAFGQQVVQGHEGSP</sequence>
<reference evidence="2" key="3">
    <citation type="submission" date="2017-10" db="EMBL/GenBank/DDBJ databases">
        <title>Bioaugmenting a lab-scale membrane bioreactor with Sphingobium fuliginis OMI to degrade 4-tert-butylphenol.</title>
        <authorList>
            <person name="Takada K."/>
            <person name="Shiba T."/>
            <person name="Soda S."/>
            <person name="Inoue D."/>
            <person name="Miyake M."/>
            <person name="Eguchi M."/>
            <person name="Ike M."/>
        </authorList>
    </citation>
    <scope>NUCLEOTIDE SEQUENCE</scope>
    <source>
        <strain evidence="2">OMI</strain>
    </source>
</reference>
<feature type="compositionally biased region" description="Basic and acidic residues" evidence="1">
    <location>
        <begin position="17"/>
        <end position="33"/>
    </location>
</feature>
<feature type="region of interest" description="Disordered" evidence="1">
    <location>
        <begin position="1"/>
        <end position="50"/>
    </location>
</feature>
<reference evidence="2 4" key="2">
    <citation type="journal article" date="2013" name="Environ. Sci. Technol.">
        <title>The 4-tert-butylphenol-utilizing bacterium Sphingobium fuliginis OMI can degrade bisphenols via phenolic ring hydroxylation and meta-cleavage pathway.</title>
        <authorList>
            <person name="Ogata Y."/>
            <person name="Goda S."/>
            <person name="Toyama T."/>
            <person name="Sei K."/>
            <person name="Ike M."/>
        </authorList>
    </citation>
    <scope>NUCLEOTIDE SEQUENCE [LARGE SCALE GENOMIC DNA]</scope>
    <source>
        <strain evidence="2 4">OMI</strain>
    </source>
</reference>
<reference evidence="5" key="5">
    <citation type="submission" date="2020-08" db="EMBL/GenBank/DDBJ databases">
        <title>Complete genome sequence of Sphingobium barthaii strain KK22, a high-molecular-weight polycyclic aromatic hydrocarbon-degrading soil bacterium.</title>
        <authorList>
            <person name="Mori J.F."/>
            <person name="Kanaly R.A."/>
        </authorList>
    </citation>
    <scope>NUCLEOTIDE SEQUENCE [LARGE SCALE GENOMIC DNA]</scope>
    <source>
        <strain evidence="5">KK22</strain>
    </source>
</reference>
<dbReference type="KEGG" id="sbar:H5V43_12340"/>
<name>A0A292ZJS4_SPHSA</name>